<dbReference type="AlphaFoldDB" id="A0A401QEF4"/>
<keyword evidence="3" id="KW-1185">Reference proteome</keyword>
<feature type="region of interest" description="Disordered" evidence="1">
    <location>
        <begin position="1"/>
        <end position="147"/>
    </location>
</feature>
<reference evidence="2 3" key="1">
    <citation type="journal article" date="2018" name="Nat. Ecol. Evol.">
        <title>Shark genomes provide insights into elasmobranch evolution and the origin of vertebrates.</title>
        <authorList>
            <person name="Hara Y"/>
            <person name="Yamaguchi K"/>
            <person name="Onimaru K"/>
            <person name="Kadota M"/>
            <person name="Koyanagi M"/>
            <person name="Keeley SD"/>
            <person name="Tatsumi K"/>
            <person name="Tanaka K"/>
            <person name="Motone F"/>
            <person name="Kageyama Y"/>
            <person name="Nozu R"/>
            <person name="Adachi N"/>
            <person name="Nishimura O"/>
            <person name="Nakagawa R"/>
            <person name="Tanegashima C"/>
            <person name="Kiyatake I"/>
            <person name="Matsumoto R"/>
            <person name="Murakumo K"/>
            <person name="Nishida K"/>
            <person name="Terakita A"/>
            <person name="Kuratani S"/>
            <person name="Sato K"/>
            <person name="Hyodo S Kuraku.S."/>
        </authorList>
    </citation>
    <scope>NUCLEOTIDE SEQUENCE [LARGE SCALE GENOMIC DNA]</scope>
</reference>
<dbReference type="EMBL" id="BFAA01040652">
    <property type="protein sequence ID" value="GCB83751.1"/>
    <property type="molecule type" value="Genomic_DNA"/>
</dbReference>
<dbReference type="Proteomes" id="UP000288216">
    <property type="component" value="Unassembled WGS sequence"/>
</dbReference>
<protein>
    <submittedName>
        <fullName evidence="2">Uncharacterized protein</fullName>
    </submittedName>
</protein>
<feature type="compositionally biased region" description="Polar residues" evidence="1">
    <location>
        <begin position="70"/>
        <end position="84"/>
    </location>
</feature>
<name>A0A401QEF4_SCYTO</name>
<comment type="caution">
    <text evidence="2">The sequence shown here is derived from an EMBL/GenBank/DDBJ whole genome shotgun (WGS) entry which is preliminary data.</text>
</comment>
<evidence type="ECO:0000313" key="2">
    <source>
        <dbReference type="EMBL" id="GCB83751.1"/>
    </source>
</evidence>
<feature type="compositionally biased region" description="Polar residues" evidence="1">
    <location>
        <begin position="9"/>
        <end position="29"/>
    </location>
</feature>
<feature type="compositionally biased region" description="Low complexity" evidence="1">
    <location>
        <begin position="119"/>
        <end position="134"/>
    </location>
</feature>
<feature type="compositionally biased region" description="Basic and acidic residues" evidence="1">
    <location>
        <begin position="32"/>
        <end position="65"/>
    </location>
</feature>
<feature type="compositionally biased region" description="Basic and acidic residues" evidence="1">
    <location>
        <begin position="87"/>
        <end position="96"/>
    </location>
</feature>
<proteinExistence type="predicted"/>
<evidence type="ECO:0000256" key="1">
    <source>
        <dbReference type="SAM" id="MobiDB-lite"/>
    </source>
</evidence>
<gene>
    <name evidence="2" type="ORF">scyTo_0024186</name>
</gene>
<sequence length="147" mass="15320">MAGNKGSESETVPSPISGNEIQGSSTANPEATRGDDLEKDGNADSKLEQVDSEGIHDEEHGEHTRLGNVKTEQSQDTGHNNSPSVGEKVRIEEKTGIPDQETTQSPEAGPDRVAATEANGGSSSNSDSSATCSADEVDDPEASIRSR</sequence>
<evidence type="ECO:0000313" key="3">
    <source>
        <dbReference type="Proteomes" id="UP000288216"/>
    </source>
</evidence>
<accession>A0A401QEF4</accession>
<organism evidence="2 3">
    <name type="scientific">Scyliorhinus torazame</name>
    <name type="common">Cloudy catshark</name>
    <name type="synonym">Catulus torazame</name>
    <dbReference type="NCBI Taxonomy" id="75743"/>
    <lineage>
        <taxon>Eukaryota</taxon>
        <taxon>Metazoa</taxon>
        <taxon>Chordata</taxon>
        <taxon>Craniata</taxon>
        <taxon>Vertebrata</taxon>
        <taxon>Chondrichthyes</taxon>
        <taxon>Elasmobranchii</taxon>
        <taxon>Galeomorphii</taxon>
        <taxon>Galeoidea</taxon>
        <taxon>Carcharhiniformes</taxon>
        <taxon>Scyliorhinidae</taxon>
        <taxon>Scyliorhinus</taxon>
    </lineage>
</organism>